<keyword evidence="1" id="KW-0067">ATP-binding</keyword>
<protein>
    <submittedName>
        <fullName evidence="1">ATP-binding protein</fullName>
    </submittedName>
</protein>
<proteinExistence type="predicted"/>
<dbReference type="SUPFAM" id="SSF53335">
    <property type="entry name" value="S-adenosyl-L-methionine-dependent methyltransferases"/>
    <property type="match status" value="1"/>
</dbReference>
<dbReference type="EMBL" id="NBUC01000147">
    <property type="protein sequence ID" value="PLT95813.1"/>
    <property type="molecule type" value="Genomic_DNA"/>
</dbReference>
<sequence>MDTDRYAMTVSAKEFYSLSSNTIDLVSESAFFARLKMRNGTFKLTQPSRFRELEVAFRPFIAERAASLGQILDVGVSTGLTTVELAKFLEGCGAKVRITATDLFVEAHIVEFAPGVTVFCDPEGWPLQYDLRGLTVRPWIRRLDYVTLAFAPLLLSRFLLQPRLRARIRAGKSRQVQMITRSLPDNGKIRFVENDIMSRSHHLVGRFDLVRAANILNTNYFSLDQIRTAIENIHSYLSGPGALVVVTRTNRALENAGTLFELREDGSFAALERVGGGSEIEKLLLDFRAS</sequence>
<gene>
    <name evidence="1" type="ORF">BMJ33_27890</name>
</gene>
<evidence type="ECO:0000313" key="1">
    <source>
        <dbReference type="EMBL" id="PLT95813.1"/>
    </source>
</evidence>
<keyword evidence="1" id="KW-0547">Nucleotide-binding</keyword>
<dbReference type="Gene3D" id="3.40.50.150">
    <property type="entry name" value="Vaccinia Virus protein VP39"/>
    <property type="match status" value="1"/>
</dbReference>
<accession>A0ABX4TE32</accession>
<evidence type="ECO:0000313" key="2">
    <source>
        <dbReference type="Proteomes" id="UP001190825"/>
    </source>
</evidence>
<comment type="caution">
    <text evidence="1">The sequence shown here is derived from an EMBL/GenBank/DDBJ whole genome shotgun (WGS) entry which is preliminary data.</text>
</comment>
<dbReference type="Proteomes" id="UP001190825">
    <property type="component" value="Unassembled WGS sequence"/>
</dbReference>
<keyword evidence="2" id="KW-1185">Reference proteome</keyword>
<reference evidence="1 2" key="1">
    <citation type="journal article" date="2018" name="FEMS Microbiol. Ecol.">
        <title>Co-invading symbiotic mutualists of Medicago polymorpha retain high ancestral diversity and contain diverse accessory genomes.</title>
        <authorList>
            <person name="Porter S.S."/>
            <person name="Faber-Hammond J.J."/>
            <person name="Friesen M.L."/>
        </authorList>
    </citation>
    <scope>NUCLEOTIDE SEQUENCE [LARGE SCALE GENOMIC DNA]</scope>
    <source>
        <strain evidence="1 2">Str16</strain>
    </source>
</reference>
<organism evidence="1 2">
    <name type="scientific">Sinorhizobium medicae</name>
    <dbReference type="NCBI Taxonomy" id="110321"/>
    <lineage>
        <taxon>Bacteria</taxon>
        <taxon>Pseudomonadati</taxon>
        <taxon>Pseudomonadota</taxon>
        <taxon>Alphaproteobacteria</taxon>
        <taxon>Hyphomicrobiales</taxon>
        <taxon>Rhizobiaceae</taxon>
        <taxon>Sinorhizobium/Ensifer group</taxon>
        <taxon>Sinorhizobium</taxon>
    </lineage>
</organism>
<dbReference type="InterPro" id="IPR029063">
    <property type="entry name" value="SAM-dependent_MTases_sf"/>
</dbReference>
<dbReference type="GO" id="GO:0005524">
    <property type="term" value="F:ATP binding"/>
    <property type="evidence" value="ECO:0007669"/>
    <property type="project" value="UniProtKB-KW"/>
</dbReference>
<name>A0ABX4TE32_9HYPH</name>